<dbReference type="EMBL" id="KZ150388">
    <property type="protein sequence ID" value="PZC71053.1"/>
    <property type="molecule type" value="Genomic_DNA"/>
</dbReference>
<evidence type="ECO:0000313" key="2">
    <source>
        <dbReference type="Proteomes" id="UP000249218"/>
    </source>
</evidence>
<keyword evidence="2" id="KW-1185">Reference proteome</keyword>
<reference evidence="1 2" key="1">
    <citation type="journal article" date="2017" name="BMC Biol.">
        <title>Genomic innovations, transcriptional plasticity and gene loss underlying the evolution and divergence of two highly polyphagous and invasive Helicoverpa pest species.</title>
        <authorList>
            <person name="Pearce S.L."/>
            <person name="Clarke D.F."/>
            <person name="East P.D."/>
            <person name="Elfekih S."/>
            <person name="Gordon K.H."/>
            <person name="Jermiin L.S."/>
            <person name="McGaughran A."/>
            <person name="Oakeshott J.G."/>
            <person name="Papanikolaou A."/>
            <person name="Perera O.P."/>
            <person name="Rane R.V."/>
            <person name="Richards S."/>
            <person name="Tay W.T."/>
            <person name="Walsh T.K."/>
            <person name="Anderson A."/>
            <person name="Anderson C.J."/>
            <person name="Asgari S."/>
            <person name="Board P.G."/>
            <person name="Bretschneider A."/>
            <person name="Campbell P.M."/>
            <person name="Chertemps T."/>
            <person name="Christeller J.T."/>
            <person name="Coppin C.W."/>
            <person name="Downes S.J."/>
            <person name="Duan G."/>
            <person name="Farnsworth C.A."/>
            <person name="Good R.T."/>
            <person name="Han L.B."/>
            <person name="Han Y.C."/>
            <person name="Hatje K."/>
            <person name="Horne I."/>
            <person name="Huang Y.P."/>
            <person name="Hughes D.S."/>
            <person name="Jacquin-Joly E."/>
            <person name="James W."/>
            <person name="Jhangiani S."/>
            <person name="Kollmar M."/>
            <person name="Kuwar S.S."/>
            <person name="Li S."/>
            <person name="Liu N.Y."/>
            <person name="Maibeche M.T."/>
            <person name="Miller J.R."/>
            <person name="Montagne N."/>
            <person name="Perry T."/>
            <person name="Qu J."/>
            <person name="Song S.V."/>
            <person name="Sutton G.G."/>
            <person name="Vogel H."/>
            <person name="Walenz B.P."/>
            <person name="Xu W."/>
            <person name="Zhang H.J."/>
            <person name="Zou Z."/>
            <person name="Batterham P."/>
            <person name="Edwards O.R."/>
            <person name="Feyereisen R."/>
            <person name="Gibbs R.A."/>
            <person name="Heckel D.G."/>
            <person name="McGrath A."/>
            <person name="Robin C."/>
            <person name="Scherer S.E."/>
            <person name="Worley K.C."/>
            <person name="Wu Y.D."/>
        </authorList>
    </citation>
    <scope>NUCLEOTIDE SEQUENCE [LARGE SCALE GENOMIC DNA]</scope>
    <source>
        <strain evidence="1">Harm_GR_Male_#8</strain>
        <tissue evidence="1">Whole organism</tissue>
    </source>
</reference>
<accession>A0A2W1BH89</accession>
<gene>
    <name evidence="1" type="primary">HaOG214231</name>
    <name evidence="1" type="ORF">B5X24_HaOG214231</name>
</gene>
<evidence type="ECO:0000313" key="1">
    <source>
        <dbReference type="EMBL" id="PZC71053.1"/>
    </source>
</evidence>
<sequence>MINGLRRSGIRISVPQLAWIINWRKVAKVEIVVMMYPMIFQSLLLIDFKLYFNTDDDDDVLPDVSVDGDTLSIPGNLSSLMGPIVTCEPEFVFKNSVT</sequence>
<name>A0A2W1BH89_HELAM</name>
<dbReference type="AlphaFoldDB" id="A0A2W1BH89"/>
<organism evidence="1 2">
    <name type="scientific">Helicoverpa armigera</name>
    <name type="common">Cotton bollworm</name>
    <name type="synonym">Heliothis armigera</name>
    <dbReference type="NCBI Taxonomy" id="29058"/>
    <lineage>
        <taxon>Eukaryota</taxon>
        <taxon>Metazoa</taxon>
        <taxon>Ecdysozoa</taxon>
        <taxon>Arthropoda</taxon>
        <taxon>Hexapoda</taxon>
        <taxon>Insecta</taxon>
        <taxon>Pterygota</taxon>
        <taxon>Neoptera</taxon>
        <taxon>Endopterygota</taxon>
        <taxon>Lepidoptera</taxon>
        <taxon>Glossata</taxon>
        <taxon>Ditrysia</taxon>
        <taxon>Noctuoidea</taxon>
        <taxon>Noctuidae</taxon>
        <taxon>Heliothinae</taxon>
        <taxon>Helicoverpa</taxon>
    </lineage>
</organism>
<proteinExistence type="predicted"/>
<protein>
    <submittedName>
        <fullName evidence="1">Uncharacterized protein</fullName>
    </submittedName>
</protein>
<dbReference type="Proteomes" id="UP000249218">
    <property type="component" value="Unassembled WGS sequence"/>
</dbReference>